<dbReference type="OrthoDB" id="3218065at2759"/>
<dbReference type="EMBL" id="KN837356">
    <property type="protein sequence ID" value="KIJ26809.1"/>
    <property type="molecule type" value="Genomic_DNA"/>
</dbReference>
<evidence type="ECO:0000313" key="2">
    <source>
        <dbReference type="Proteomes" id="UP000054279"/>
    </source>
</evidence>
<sequence>MALIDIETLIKSKRLIFTAGSTGLQSYRARAIQSYLHMVVNNQRSACTASKRAAESQGFSEKWGECMVRKWTHAWVTQQVLPTSKRGAHGKTLSLLDDPAIRAELRSYLQSNKWAMDPVKLVNFTKNSMIPAAADKYVHHIVKHEMPAGLKKYMELELFPHIHLKAKKGVSLTTAQEFLWKEGFQYTEHKKGLYYDGHERPDVVKY</sequence>
<name>A0A0C9TYA1_SPHS4</name>
<gene>
    <name evidence="1" type="ORF">M422DRAFT_272091</name>
</gene>
<dbReference type="PANTHER" id="PTHR35871">
    <property type="entry name" value="EXPRESSED PROTEIN"/>
    <property type="match status" value="1"/>
</dbReference>
<dbReference type="HOGENOM" id="CLU_005726_2_0_1"/>
<keyword evidence="2" id="KW-1185">Reference proteome</keyword>
<organism evidence="1 2">
    <name type="scientific">Sphaerobolus stellatus (strain SS14)</name>
    <dbReference type="NCBI Taxonomy" id="990650"/>
    <lineage>
        <taxon>Eukaryota</taxon>
        <taxon>Fungi</taxon>
        <taxon>Dikarya</taxon>
        <taxon>Basidiomycota</taxon>
        <taxon>Agaricomycotina</taxon>
        <taxon>Agaricomycetes</taxon>
        <taxon>Phallomycetidae</taxon>
        <taxon>Geastrales</taxon>
        <taxon>Sphaerobolaceae</taxon>
        <taxon>Sphaerobolus</taxon>
    </lineage>
</organism>
<dbReference type="AlphaFoldDB" id="A0A0C9TYA1"/>
<dbReference type="PANTHER" id="PTHR35871:SF1">
    <property type="entry name" value="CXC1-LIKE CYSTEINE CLUSTER ASSOCIATED WITH KDZ TRANSPOSASES DOMAIN-CONTAINING PROTEIN"/>
    <property type="match status" value="1"/>
</dbReference>
<accession>A0A0C9TYA1</accession>
<dbReference type="Proteomes" id="UP000054279">
    <property type="component" value="Unassembled WGS sequence"/>
</dbReference>
<reference evidence="1 2" key="1">
    <citation type="submission" date="2014-06" db="EMBL/GenBank/DDBJ databases">
        <title>Evolutionary Origins and Diversification of the Mycorrhizal Mutualists.</title>
        <authorList>
            <consortium name="DOE Joint Genome Institute"/>
            <consortium name="Mycorrhizal Genomics Consortium"/>
            <person name="Kohler A."/>
            <person name="Kuo A."/>
            <person name="Nagy L.G."/>
            <person name="Floudas D."/>
            <person name="Copeland A."/>
            <person name="Barry K.W."/>
            <person name="Cichocki N."/>
            <person name="Veneault-Fourrey C."/>
            <person name="LaButti K."/>
            <person name="Lindquist E.A."/>
            <person name="Lipzen A."/>
            <person name="Lundell T."/>
            <person name="Morin E."/>
            <person name="Murat C."/>
            <person name="Riley R."/>
            <person name="Ohm R."/>
            <person name="Sun H."/>
            <person name="Tunlid A."/>
            <person name="Henrissat B."/>
            <person name="Grigoriev I.V."/>
            <person name="Hibbett D.S."/>
            <person name="Martin F."/>
        </authorList>
    </citation>
    <scope>NUCLEOTIDE SEQUENCE [LARGE SCALE GENOMIC DNA]</scope>
    <source>
        <strain evidence="1 2">SS14</strain>
    </source>
</reference>
<protein>
    <submittedName>
        <fullName evidence="1">Uncharacterized protein</fullName>
    </submittedName>
</protein>
<proteinExistence type="predicted"/>
<evidence type="ECO:0000313" key="1">
    <source>
        <dbReference type="EMBL" id="KIJ26809.1"/>
    </source>
</evidence>